<comment type="caution">
    <text evidence="4">The sequence shown here is derived from an EMBL/GenBank/DDBJ whole genome shotgun (WGS) entry which is preliminary data.</text>
</comment>
<dbReference type="EMBL" id="JAMOIL010000032">
    <property type="protein sequence ID" value="MCM0622316.1"/>
    <property type="molecule type" value="Genomic_DNA"/>
</dbReference>
<dbReference type="PRINTS" id="PR00145">
    <property type="entry name" value="ARGSUCLYASE"/>
</dbReference>
<dbReference type="Pfam" id="PF00206">
    <property type="entry name" value="Lyase_1"/>
    <property type="match status" value="1"/>
</dbReference>
<dbReference type="PROSITE" id="PS00163">
    <property type="entry name" value="FUMARATE_LYASES"/>
    <property type="match status" value="1"/>
</dbReference>
<dbReference type="RefSeq" id="WP_250828546.1">
    <property type="nucleotide sequence ID" value="NZ_JAMOIL010000032.1"/>
</dbReference>
<keyword evidence="5" id="KW-1185">Reference proteome</keyword>
<protein>
    <submittedName>
        <fullName evidence="4">Lyase family protein</fullName>
    </submittedName>
</protein>
<dbReference type="GO" id="GO:0016829">
    <property type="term" value="F:lyase activity"/>
    <property type="evidence" value="ECO:0007669"/>
    <property type="project" value="UniProtKB-KW"/>
</dbReference>
<evidence type="ECO:0000313" key="5">
    <source>
        <dbReference type="Proteomes" id="UP001139485"/>
    </source>
</evidence>
<dbReference type="PRINTS" id="PR00149">
    <property type="entry name" value="FUMRATELYASE"/>
</dbReference>
<evidence type="ECO:0000259" key="3">
    <source>
        <dbReference type="Pfam" id="PF00206"/>
    </source>
</evidence>
<sequence>MPQTPAPSLLWPGDHRAGRLASEGAYLDALLLVEETWLRGLVEAGVAPADAWDDDAWTTAVDRVDPRALAEGAESGGNPVIGLLGQLRGHLPEPARTWLHRGLTSQDVVDTALVLVARDALVAVAEEVDAQVALLAALADAHRGTVTTARTLTQPAVPTTFGARAAGWLQGVLDARDRLAALRYPVQVGGAGGTLSGLLEVVGPGEASERVARALAVRARFADALGLADATSWHTSRGPVTAIGDACVTATDAWGRVARDVLVLVRPEVGELGLAATGGSSTMPHKANPTAAVLLRRSALAAPGLAATLHAAAADQVEERADGAWHAEWAALTDLLRRTVVAARHATDLLAGLEVRVESMAARAADLHEDLTAEQRTLAAVAGHEPGARDGGAYLGLVDAVVDEALARAGHRSG</sequence>
<proteinExistence type="inferred from homology"/>
<organism evidence="4 5">
    <name type="scientific">Nocardioides bruguierae</name>
    <dbReference type="NCBI Taxonomy" id="2945102"/>
    <lineage>
        <taxon>Bacteria</taxon>
        <taxon>Bacillati</taxon>
        <taxon>Actinomycetota</taxon>
        <taxon>Actinomycetes</taxon>
        <taxon>Propionibacteriales</taxon>
        <taxon>Nocardioidaceae</taxon>
        <taxon>Nocardioides</taxon>
    </lineage>
</organism>
<dbReference type="PANTHER" id="PTHR43172">
    <property type="entry name" value="ADENYLOSUCCINATE LYASE"/>
    <property type="match status" value="1"/>
</dbReference>
<dbReference type="InterPro" id="IPR022761">
    <property type="entry name" value="Fumarate_lyase_N"/>
</dbReference>
<comment type="similarity">
    <text evidence="2">Belongs to the class-II fumarase/aspartase family.</text>
</comment>
<dbReference type="SUPFAM" id="SSF48557">
    <property type="entry name" value="L-aspartase-like"/>
    <property type="match status" value="1"/>
</dbReference>
<dbReference type="AlphaFoldDB" id="A0A9X2DAF2"/>
<evidence type="ECO:0000313" key="4">
    <source>
        <dbReference type="EMBL" id="MCM0622316.1"/>
    </source>
</evidence>
<evidence type="ECO:0000256" key="1">
    <source>
        <dbReference type="ARBA" id="ARBA00023239"/>
    </source>
</evidence>
<dbReference type="InterPro" id="IPR008948">
    <property type="entry name" value="L-Aspartase-like"/>
</dbReference>
<keyword evidence="1 4" id="KW-0456">Lyase</keyword>
<evidence type="ECO:0000256" key="2">
    <source>
        <dbReference type="ARBA" id="ARBA00034772"/>
    </source>
</evidence>
<dbReference type="Proteomes" id="UP001139485">
    <property type="component" value="Unassembled WGS sequence"/>
</dbReference>
<accession>A0A9X2DAF2</accession>
<feature type="domain" description="Fumarate lyase N-terminal" evidence="3">
    <location>
        <begin position="80"/>
        <end position="300"/>
    </location>
</feature>
<dbReference type="PANTHER" id="PTHR43172:SF2">
    <property type="entry name" value="ADENYLOSUCCINATE LYASE C-TERMINAL DOMAIN-CONTAINING PROTEIN"/>
    <property type="match status" value="1"/>
</dbReference>
<gene>
    <name evidence="4" type="ORF">M8330_18645</name>
</gene>
<dbReference type="Gene3D" id="1.20.200.10">
    <property type="entry name" value="Fumarase/aspartase (Central domain)"/>
    <property type="match status" value="1"/>
</dbReference>
<name>A0A9X2DAF2_9ACTN</name>
<reference evidence="4" key="1">
    <citation type="submission" date="2022-05" db="EMBL/GenBank/DDBJ databases">
        <authorList>
            <person name="Tuo L."/>
        </authorList>
    </citation>
    <scope>NUCLEOTIDE SEQUENCE</scope>
    <source>
        <strain evidence="4">BSK12Z-4</strain>
    </source>
</reference>
<dbReference type="InterPro" id="IPR020557">
    <property type="entry name" value="Fumarate_lyase_CS"/>
</dbReference>
<dbReference type="InterPro" id="IPR000362">
    <property type="entry name" value="Fumarate_lyase_fam"/>
</dbReference>